<dbReference type="InParanoid" id="K0IIW7"/>
<organism evidence="1 2">
    <name type="scientific">Nitrososphaera gargensis (strain Ga9.2)</name>
    <dbReference type="NCBI Taxonomy" id="1237085"/>
    <lineage>
        <taxon>Archaea</taxon>
        <taxon>Nitrososphaerota</taxon>
        <taxon>Nitrososphaeria</taxon>
        <taxon>Nitrososphaerales</taxon>
        <taxon>Nitrososphaeraceae</taxon>
        <taxon>Nitrososphaera</taxon>
    </lineage>
</organism>
<evidence type="ECO:0000313" key="2">
    <source>
        <dbReference type="Proteomes" id="UP000008037"/>
    </source>
</evidence>
<evidence type="ECO:0000313" key="1">
    <source>
        <dbReference type="EMBL" id="AFU59033.1"/>
    </source>
</evidence>
<accession>K0IIW7</accession>
<dbReference type="AlphaFoldDB" id="K0IIW7"/>
<dbReference type="HOGENOM" id="CLU_2550381_0_0_2"/>
<dbReference type="KEGG" id="nga:Ngar_c21020"/>
<keyword evidence="2" id="KW-1185">Reference proteome</keyword>
<reference evidence="1 2" key="1">
    <citation type="journal article" date="2012" name="Environ. Microbiol.">
        <title>The genome of the ammonia-oxidizing Candidatus Nitrososphaera gargensis: insights into metabolic versatility and environmental adaptations.</title>
        <authorList>
            <person name="Spang A."/>
            <person name="Poehlein A."/>
            <person name="Offre P."/>
            <person name="Zumbragel S."/>
            <person name="Haider S."/>
            <person name="Rychlik N."/>
            <person name="Nowka B."/>
            <person name="Schmeisser C."/>
            <person name="Lebedeva E.V."/>
            <person name="Rattei T."/>
            <person name="Bohm C."/>
            <person name="Schmid M."/>
            <person name="Galushko A."/>
            <person name="Hatzenpichler R."/>
            <person name="Weinmaier T."/>
            <person name="Daniel R."/>
            <person name="Schleper C."/>
            <person name="Spieck E."/>
            <person name="Streit W."/>
            <person name="Wagner M."/>
        </authorList>
    </citation>
    <scope>NUCLEOTIDE SEQUENCE [LARGE SCALE GENOMIC DNA]</scope>
    <source>
        <strain evidence="2">Ga9.2</strain>
    </source>
</reference>
<proteinExistence type="predicted"/>
<dbReference type="BioCyc" id="CNIT1237085:G1324-2100-MONOMER"/>
<gene>
    <name evidence="1" type="ordered locus">Ngar_c21020</name>
</gene>
<protein>
    <submittedName>
        <fullName evidence="1">Uncharacterized protein</fullName>
    </submittedName>
</protein>
<sequence>MLFIIIDRPVAPIDRELRRKITAIVRFKMAVCFLVKRLACIKTASIKELILISTCSIGNAHIYAHMFLQWLNMVSAATLHRI</sequence>
<dbReference type="EMBL" id="CP002408">
    <property type="protein sequence ID" value="AFU59033.1"/>
    <property type="molecule type" value="Genomic_DNA"/>
</dbReference>
<dbReference type="STRING" id="1237085.Ngar_c21020"/>
<dbReference type="Proteomes" id="UP000008037">
    <property type="component" value="Chromosome"/>
</dbReference>
<name>K0IIW7_NITGG</name>